<dbReference type="FunFam" id="3.30.730.10:FF:000005">
    <property type="entry name" value="ethylene-responsive transcription factor RAP2-11"/>
    <property type="match status" value="1"/>
</dbReference>
<dbReference type="SMART" id="SM00380">
    <property type="entry name" value="AP2"/>
    <property type="match status" value="1"/>
</dbReference>
<dbReference type="SUPFAM" id="SSF54171">
    <property type="entry name" value="DNA-binding domain"/>
    <property type="match status" value="1"/>
</dbReference>
<keyword evidence="6" id="KW-0539">Nucleus</keyword>
<evidence type="ECO:0000256" key="6">
    <source>
        <dbReference type="ARBA" id="ARBA00023242"/>
    </source>
</evidence>
<feature type="compositionally biased region" description="Basic and acidic residues" evidence="8">
    <location>
        <begin position="48"/>
        <end position="58"/>
    </location>
</feature>
<evidence type="ECO:0000313" key="11">
    <source>
        <dbReference type="Proteomes" id="UP000238479"/>
    </source>
</evidence>
<dbReference type="OrthoDB" id="1931494at2759"/>
<comment type="subcellular location">
    <subcellularLocation>
        <location evidence="1">Nucleus</location>
    </subcellularLocation>
</comment>
<evidence type="ECO:0000256" key="7">
    <source>
        <dbReference type="ARBA" id="ARBA00024343"/>
    </source>
</evidence>
<protein>
    <submittedName>
        <fullName evidence="10">Putative transcription factor AP2-EREBP family</fullName>
    </submittedName>
</protein>
<gene>
    <name evidence="10" type="ORF">RchiOBHm_Chr6g0289271</name>
</gene>
<keyword evidence="3" id="KW-0805">Transcription regulation</keyword>
<feature type="domain" description="AP2/ERF" evidence="9">
    <location>
        <begin position="74"/>
        <end position="131"/>
    </location>
</feature>
<dbReference type="EMBL" id="PDCK01000044">
    <property type="protein sequence ID" value="PRQ25950.1"/>
    <property type="molecule type" value="Genomic_DNA"/>
</dbReference>
<keyword evidence="5" id="KW-0804">Transcription</keyword>
<reference evidence="10 11" key="1">
    <citation type="journal article" date="2018" name="Nat. Genet.">
        <title>The Rosa genome provides new insights in the design of modern roses.</title>
        <authorList>
            <person name="Bendahmane M."/>
        </authorList>
    </citation>
    <scope>NUCLEOTIDE SEQUENCE [LARGE SCALE GENOMIC DNA]</scope>
    <source>
        <strain evidence="11">cv. Old Blush</strain>
    </source>
</reference>
<evidence type="ECO:0000313" key="10">
    <source>
        <dbReference type="EMBL" id="PRQ25950.1"/>
    </source>
</evidence>
<dbReference type="GO" id="GO:0003700">
    <property type="term" value="F:DNA-binding transcription factor activity"/>
    <property type="evidence" value="ECO:0007669"/>
    <property type="project" value="InterPro"/>
</dbReference>
<dbReference type="CDD" id="cd00018">
    <property type="entry name" value="AP2"/>
    <property type="match status" value="1"/>
</dbReference>
<evidence type="ECO:0000256" key="5">
    <source>
        <dbReference type="ARBA" id="ARBA00023163"/>
    </source>
</evidence>
<dbReference type="Pfam" id="PF00847">
    <property type="entry name" value="AP2"/>
    <property type="match status" value="1"/>
</dbReference>
<dbReference type="GO" id="GO:0009873">
    <property type="term" value="P:ethylene-activated signaling pathway"/>
    <property type="evidence" value="ECO:0007669"/>
    <property type="project" value="UniProtKB-KW"/>
</dbReference>
<comment type="similarity">
    <text evidence="7">Belongs to the AP2/ERF transcription factor family. ERF subfamily.</text>
</comment>
<dbReference type="PANTHER" id="PTHR31677:SF157">
    <property type="entry name" value="AP2_ERF DOMAIN-CONTAINING PROTEIN"/>
    <property type="match status" value="1"/>
</dbReference>
<dbReference type="GO" id="GO:0003677">
    <property type="term" value="F:DNA binding"/>
    <property type="evidence" value="ECO:0007669"/>
    <property type="project" value="UniProtKB-KW"/>
</dbReference>
<dbReference type="Proteomes" id="UP000238479">
    <property type="component" value="Chromosome 6"/>
</dbReference>
<dbReference type="Gramene" id="PRQ25950">
    <property type="protein sequence ID" value="PRQ25950"/>
    <property type="gene ID" value="RchiOBHm_Chr6g0289271"/>
</dbReference>
<dbReference type="STRING" id="74649.A0A2P6PVJ9"/>
<dbReference type="PANTHER" id="PTHR31677">
    <property type="entry name" value="AP2 DOMAIN CLASS TRANSCRIPTION FACTOR"/>
    <property type="match status" value="1"/>
</dbReference>
<evidence type="ECO:0000256" key="4">
    <source>
        <dbReference type="ARBA" id="ARBA00023125"/>
    </source>
</evidence>
<keyword evidence="4" id="KW-0238">DNA-binding</keyword>
<dbReference type="OMA" id="AQSSTMC"/>
<accession>A0A2P6PVJ9</accession>
<dbReference type="AlphaFoldDB" id="A0A2P6PVJ9"/>
<evidence type="ECO:0000256" key="1">
    <source>
        <dbReference type="ARBA" id="ARBA00004123"/>
    </source>
</evidence>
<evidence type="ECO:0000256" key="3">
    <source>
        <dbReference type="ARBA" id="ARBA00023015"/>
    </source>
</evidence>
<comment type="caution">
    <text evidence="10">The sequence shown here is derived from an EMBL/GenBank/DDBJ whole genome shotgun (WGS) entry which is preliminary data.</text>
</comment>
<evidence type="ECO:0000259" key="9">
    <source>
        <dbReference type="PROSITE" id="PS51032"/>
    </source>
</evidence>
<dbReference type="GO" id="GO:0005634">
    <property type="term" value="C:nucleus"/>
    <property type="evidence" value="ECO:0007669"/>
    <property type="project" value="UniProtKB-SubCell"/>
</dbReference>
<keyword evidence="11" id="KW-1185">Reference proteome</keyword>
<dbReference type="InterPro" id="IPR001471">
    <property type="entry name" value="AP2/ERF_dom"/>
</dbReference>
<dbReference type="InterPro" id="IPR016177">
    <property type="entry name" value="DNA-bd_dom_sf"/>
</dbReference>
<feature type="compositionally biased region" description="Basic residues" evidence="8">
    <location>
        <begin position="33"/>
        <end position="42"/>
    </location>
</feature>
<keyword evidence="2" id="KW-0936">Ethylene signaling pathway</keyword>
<dbReference type="PRINTS" id="PR00367">
    <property type="entry name" value="ETHRSPELEMNT"/>
</dbReference>
<name>A0A2P6PVJ9_ROSCH</name>
<evidence type="ECO:0000256" key="2">
    <source>
        <dbReference type="ARBA" id="ARBA00022745"/>
    </source>
</evidence>
<evidence type="ECO:0000256" key="8">
    <source>
        <dbReference type="SAM" id="MobiDB-lite"/>
    </source>
</evidence>
<dbReference type="PROSITE" id="PS51032">
    <property type="entry name" value="AP2_ERF"/>
    <property type="match status" value="1"/>
</dbReference>
<dbReference type="GO" id="GO:0009877">
    <property type="term" value="P:nodulation"/>
    <property type="evidence" value="ECO:0007669"/>
    <property type="project" value="UniProtKB-ARBA"/>
</dbReference>
<organism evidence="10 11">
    <name type="scientific">Rosa chinensis</name>
    <name type="common">China rose</name>
    <dbReference type="NCBI Taxonomy" id="74649"/>
    <lineage>
        <taxon>Eukaryota</taxon>
        <taxon>Viridiplantae</taxon>
        <taxon>Streptophyta</taxon>
        <taxon>Embryophyta</taxon>
        <taxon>Tracheophyta</taxon>
        <taxon>Spermatophyta</taxon>
        <taxon>Magnoliopsida</taxon>
        <taxon>eudicotyledons</taxon>
        <taxon>Gunneridae</taxon>
        <taxon>Pentapetalae</taxon>
        <taxon>rosids</taxon>
        <taxon>fabids</taxon>
        <taxon>Rosales</taxon>
        <taxon>Rosaceae</taxon>
        <taxon>Rosoideae</taxon>
        <taxon>Rosoideae incertae sedis</taxon>
        <taxon>Rosa</taxon>
    </lineage>
</organism>
<sequence length="212" mass="23206">MALDAMHTSLHSLAADPPPPPPAKASRGAMRSAHVRGAMKKKAAQDGGEMKKEKEEPAKGGGGGRRSRSSKEGSFRGVRKRPWGRYAAEIRDPWTKSRKWLGTFDTAEEAARAYDAAARGFRGVRAKTNFENPAPPKQHALLIGGKEVLWTPPVRKNDPVPAPAAPVRSEYKGYKLENLGPVVSEQEKKMKLAAESRKKPFQFDLNLPAPSF</sequence>
<proteinExistence type="inferred from homology"/>
<dbReference type="InterPro" id="IPR036955">
    <property type="entry name" value="AP2/ERF_dom_sf"/>
</dbReference>
<feature type="region of interest" description="Disordered" evidence="8">
    <location>
        <begin position="1"/>
        <end position="81"/>
    </location>
</feature>
<dbReference type="Gene3D" id="3.30.730.10">
    <property type="entry name" value="AP2/ERF domain"/>
    <property type="match status" value="1"/>
</dbReference>